<evidence type="ECO:0000256" key="2">
    <source>
        <dbReference type="ARBA" id="ARBA00022723"/>
    </source>
</evidence>
<dbReference type="AlphaFoldDB" id="A0AAV0WES1"/>
<dbReference type="SUPFAM" id="SSF53098">
    <property type="entry name" value="Ribonuclease H-like"/>
    <property type="match status" value="1"/>
</dbReference>
<keyword evidence="4" id="KW-0862">Zinc</keyword>
<dbReference type="InterPro" id="IPR052035">
    <property type="entry name" value="ZnF_BED_domain_contain"/>
</dbReference>
<evidence type="ECO:0000256" key="5">
    <source>
        <dbReference type="ARBA" id="ARBA00023242"/>
    </source>
</evidence>
<evidence type="ECO:0000313" key="7">
    <source>
        <dbReference type="Proteomes" id="UP001160148"/>
    </source>
</evidence>
<protein>
    <recommendedName>
        <fullName evidence="8">Transposase</fullName>
    </recommendedName>
</protein>
<dbReference type="PANTHER" id="PTHR46481:SF10">
    <property type="entry name" value="ZINC FINGER BED DOMAIN-CONTAINING PROTEIN 39"/>
    <property type="match status" value="1"/>
</dbReference>
<evidence type="ECO:0000256" key="4">
    <source>
        <dbReference type="ARBA" id="ARBA00022833"/>
    </source>
</evidence>
<evidence type="ECO:0000256" key="1">
    <source>
        <dbReference type="ARBA" id="ARBA00004123"/>
    </source>
</evidence>
<dbReference type="Proteomes" id="UP001160148">
    <property type="component" value="Unassembled WGS sequence"/>
</dbReference>
<name>A0AAV0WES1_9HEMI</name>
<keyword evidence="5" id="KW-0539">Nucleus</keyword>
<evidence type="ECO:0000256" key="3">
    <source>
        <dbReference type="ARBA" id="ARBA00022771"/>
    </source>
</evidence>
<dbReference type="EMBL" id="CARXXK010000002">
    <property type="protein sequence ID" value="CAI6354380.1"/>
    <property type="molecule type" value="Genomic_DNA"/>
</dbReference>
<accession>A0AAV0WES1</accession>
<evidence type="ECO:0008006" key="8">
    <source>
        <dbReference type="Google" id="ProtNLM"/>
    </source>
</evidence>
<dbReference type="GO" id="GO:0005634">
    <property type="term" value="C:nucleus"/>
    <property type="evidence" value="ECO:0007669"/>
    <property type="project" value="UniProtKB-SubCell"/>
</dbReference>
<organism evidence="6 7">
    <name type="scientific">Macrosiphum euphorbiae</name>
    <name type="common">potato aphid</name>
    <dbReference type="NCBI Taxonomy" id="13131"/>
    <lineage>
        <taxon>Eukaryota</taxon>
        <taxon>Metazoa</taxon>
        <taxon>Ecdysozoa</taxon>
        <taxon>Arthropoda</taxon>
        <taxon>Hexapoda</taxon>
        <taxon>Insecta</taxon>
        <taxon>Pterygota</taxon>
        <taxon>Neoptera</taxon>
        <taxon>Paraneoptera</taxon>
        <taxon>Hemiptera</taxon>
        <taxon>Sternorrhyncha</taxon>
        <taxon>Aphidomorpha</taxon>
        <taxon>Aphidoidea</taxon>
        <taxon>Aphididae</taxon>
        <taxon>Macrosiphini</taxon>
        <taxon>Macrosiphum</taxon>
    </lineage>
</organism>
<sequence>MVTDNARNISCLFNNYNSNDILHHYFCAAHTLQLAIEDALKENNMGSLLKKCRSIVTHYNHSNKSWGRLQQIQIRLNLPNHKLIQMVETRWNSVYLMLERIIEQKEAIVFDLVKDIDVTVGEWELINGYVEILKPVLEATKEFSQ</sequence>
<proteinExistence type="predicted"/>
<reference evidence="6 7" key="1">
    <citation type="submission" date="2023-01" db="EMBL/GenBank/DDBJ databases">
        <authorList>
            <person name="Whitehead M."/>
        </authorList>
    </citation>
    <scope>NUCLEOTIDE SEQUENCE [LARGE SCALE GENOMIC DNA]</scope>
</reference>
<keyword evidence="2" id="KW-0479">Metal-binding</keyword>
<dbReference type="GO" id="GO:0008270">
    <property type="term" value="F:zinc ion binding"/>
    <property type="evidence" value="ECO:0007669"/>
    <property type="project" value="UniProtKB-KW"/>
</dbReference>
<keyword evidence="7" id="KW-1185">Reference proteome</keyword>
<dbReference type="PANTHER" id="PTHR46481">
    <property type="entry name" value="ZINC FINGER BED DOMAIN-CONTAINING PROTEIN 4"/>
    <property type="match status" value="1"/>
</dbReference>
<comment type="caution">
    <text evidence="6">The sequence shown here is derived from an EMBL/GenBank/DDBJ whole genome shotgun (WGS) entry which is preliminary data.</text>
</comment>
<dbReference type="InterPro" id="IPR012337">
    <property type="entry name" value="RNaseH-like_sf"/>
</dbReference>
<comment type="subcellular location">
    <subcellularLocation>
        <location evidence="1">Nucleus</location>
    </subcellularLocation>
</comment>
<keyword evidence="3" id="KW-0863">Zinc-finger</keyword>
<gene>
    <name evidence="6" type="ORF">MEUPH1_LOCUS10392</name>
</gene>
<evidence type="ECO:0000313" key="6">
    <source>
        <dbReference type="EMBL" id="CAI6354380.1"/>
    </source>
</evidence>